<evidence type="ECO:0000313" key="1">
    <source>
        <dbReference type="EMBL" id="MDT0631852.1"/>
    </source>
</evidence>
<reference evidence="1 2" key="1">
    <citation type="submission" date="2023-09" db="EMBL/GenBank/DDBJ databases">
        <authorList>
            <person name="Rey-Velasco X."/>
        </authorList>
    </citation>
    <scope>NUCLEOTIDE SEQUENCE [LARGE SCALE GENOMIC DNA]</scope>
    <source>
        <strain evidence="1 2">F394</strain>
    </source>
</reference>
<dbReference type="EMBL" id="JAVRHT010000018">
    <property type="protein sequence ID" value="MDT0631852.1"/>
    <property type="molecule type" value="Genomic_DNA"/>
</dbReference>
<gene>
    <name evidence="1" type="ORF">RM540_08860</name>
</gene>
<proteinExistence type="predicted"/>
<dbReference type="Proteomes" id="UP001267426">
    <property type="component" value="Unassembled WGS sequence"/>
</dbReference>
<dbReference type="RefSeq" id="WP_311663230.1">
    <property type="nucleotide sequence ID" value="NZ_JAVRHT010000018.1"/>
</dbReference>
<keyword evidence="2" id="KW-1185">Reference proteome</keyword>
<protein>
    <recommendedName>
        <fullName evidence="3">DUF1641 domain-containing protein</fullName>
    </recommendedName>
</protein>
<sequence length="134" mass="14038">MDTIPNETEAAEVSALVDSLEGGLLQIPLAKAINRIDDWRRKVTETEREDLQPIAAGLGELHQSLVGEGVDGVRIGSILVRLGEQTEEAAGNVAPATTGDTNEDLVKGLQRLGSLLRHAGAAMTGAPSSTTNDL</sequence>
<name>A0ABU3BRD6_9BACT</name>
<evidence type="ECO:0008006" key="3">
    <source>
        <dbReference type="Google" id="ProtNLM"/>
    </source>
</evidence>
<comment type="caution">
    <text evidence="1">The sequence shown here is derived from an EMBL/GenBank/DDBJ whole genome shotgun (WGS) entry which is preliminary data.</text>
</comment>
<organism evidence="1 2">
    <name type="scientific">Rubrivirga litoralis</name>
    <dbReference type="NCBI Taxonomy" id="3075598"/>
    <lineage>
        <taxon>Bacteria</taxon>
        <taxon>Pseudomonadati</taxon>
        <taxon>Rhodothermota</taxon>
        <taxon>Rhodothermia</taxon>
        <taxon>Rhodothermales</taxon>
        <taxon>Rubricoccaceae</taxon>
        <taxon>Rubrivirga</taxon>
    </lineage>
</organism>
<evidence type="ECO:0000313" key="2">
    <source>
        <dbReference type="Proteomes" id="UP001267426"/>
    </source>
</evidence>
<accession>A0ABU3BRD6</accession>